<dbReference type="EMBL" id="CACQ02009935">
    <property type="protein sequence ID" value="CCF47619.1"/>
    <property type="molecule type" value="Genomic_DNA"/>
</dbReference>
<protein>
    <submittedName>
        <fullName evidence="2">Uncharacterized protein</fullName>
    </submittedName>
</protein>
<gene>
    <name evidence="2" type="ORF">CH063_15937</name>
</gene>
<dbReference type="VEuPathDB" id="FungiDB:CH63R_12800"/>
<dbReference type="Proteomes" id="UP000007174">
    <property type="component" value="Unassembled WGS sequence"/>
</dbReference>
<dbReference type="AlphaFoldDB" id="H1W555"/>
<proteinExistence type="predicted"/>
<sequence>MKTPRSGRGGERKGEKEGKKGLSSLAAHVGHHLGRKETTNFLALWPAPCFPTSGPRGIHRMADGMSILSHMRCLCEMERKRGGGSKEEGHGSTPASNNRRASES</sequence>
<reference evidence="3" key="1">
    <citation type="journal article" date="2012" name="Nat. Genet.">
        <title>Lifestyle transitions in plant pathogenic Colletotrichum fungi deciphered by genome and transcriptome analyses.</title>
        <authorList>
            <person name="O'Connell R.J."/>
            <person name="Thon M.R."/>
            <person name="Hacquard S."/>
            <person name="Amyotte S.G."/>
            <person name="Kleemann J."/>
            <person name="Torres M.F."/>
            <person name="Damm U."/>
            <person name="Buiate E.A."/>
            <person name="Epstein L."/>
            <person name="Alkan N."/>
            <person name="Altmueller J."/>
            <person name="Alvarado-Balderrama L."/>
            <person name="Bauser C.A."/>
            <person name="Becker C."/>
            <person name="Birren B.W."/>
            <person name="Chen Z."/>
            <person name="Choi J."/>
            <person name="Crouch J.A."/>
            <person name="Duvick J.P."/>
            <person name="Farman M.A."/>
            <person name="Gan P."/>
            <person name="Heiman D."/>
            <person name="Henrissat B."/>
            <person name="Howard R.J."/>
            <person name="Kabbage M."/>
            <person name="Koch C."/>
            <person name="Kracher B."/>
            <person name="Kubo Y."/>
            <person name="Law A.D."/>
            <person name="Lebrun M.-H."/>
            <person name="Lee Y.-H."/>
            <person name="Miyara I."/>
            <person name="Moore N."/>
            <person name="Neumann U."/>
            <person name="Nordstroem K."/>
            <person name="Panaccione D.G."/>
            <person name="Panstruga R."/>
            <person name="Place M."/>
            <person name="Proctor R.H."/>
            <person name="Prusky D."/>
            <person name="Rech G."/>
            <person name="Reinhardt R."/>
            <person name="Rollins J.A."/>
            <person name="Rounsley S."/>
            <person name="Schardl C.L."/>
            <person name="Schwartz D.C."/>
            <person name="Shenoy N."/>
            <person name="Shirasu K."/>
            <person name="Sikhakolli U.R."/>
            <person name="Stueber K."/>
            <person name="Sukno S.A."/>
            <person name="Sweigard J.A."/>
            <person name="Takano Y."/>
            <person name="Takahara H."/>
            <person name="Trail F."/>
            <person name="van der Does H.C."/>
            <person name="Voll L.M."/>
            <person name="Will I."/>
            <person name="Young S."/>
            <person name="Zeng Q."/>
            <person name="Zhang J."/>
            <person name="Zhou S."/>
            <person name="Dickman M.B."/>
            <person name="Schulze-Lefert P."/>
            <person name="Ver Loren van Themaat E."/>
            <person name="Ma L.-J."/>
            <person name="Vaillancourt L.J."/>
        </authorList>
    </citation>
    <scope>NUCLEOTIDE SEQUENCE [LARGE SCALE GENOMIC DNA]</scope>
    <source>
        <strain evidence="3">IMI 349063</strain>
    </source>
</reference>
<name>H1W555_COLHI</name>
<feature type="compositionally biased region" description="Polar residues" evidence="1">
    <location>
        <begin position="93"/>
        <end position="104"/>
    </location>
</feature>
<accession>H1W555</accession>
<feature type="region of interest" description="Disordered" evidence="1">
    <location>
        <begin position="80"/>
        <end position="104"/>
    </location>
</feature>
<feature type="compositionally biased region" description="Basic and acidic residues" evidence="1">
    <location>
        <begin position="8"/>
        <end position="20"/>
    </location>
</feature>
<evidence type="ECO:0000313" key="2">
    <source>
        <dbReference type="EMBL" id="CCF47619.1"/>
    </source>
</evidence>
<dbReference type="HOGENOM" id="CLU_2249962_0_0_1"/>
<feature type="compositionally biased region" description="Basic and acidic residues" evidence="1">
    <location>
        <begin position="80"/>
        <end position="90"/>
    </location>
</feature>
<organism evidence="2 3">
    <name type="scientific">Colletotrichum higginsianum (strain IMI 349063)</name>
    <name type="common">Crucifer anthracnose fungus</name>
    <dbReference type="NCBI Taxonomy" id="759273"/>
    <lineage>
        <taxon>Eukaryota</taxon>
        <taxon>Fungi</taxon>
        <taxon>Dikarya</taxon>
        <taxon>Ascomycota</taxon>
        <taxon>Pezizomycotina</taxon>
        <taxon>Sordariomycetes</taxon>
        <taxon>Hypocreomycetidae</taxon>
        <taxon>Glomerellales</taxon>
        <taxon>Glomerellaceae</taxon>
        <taxon>Colletotrichum</taxon>
        <taxon>Colletotrichum destructivum species complex</taxon>
    </lineage>
</organism>
<evidence type="ECO:0000313" key="3">
    <source>
        <dbReference type="Proteomes" id="UP000007174"/>
    </source>
</evidence>
<feature type="region of interest" description="Disordered" evidence="1">
    <location>
        <begin position="1"/>
        <end position="22"/>
    </location>
</feature>
<evidence type="ECO:0000256" key="1">
    <source>
        <dbReference type="SAM" id="MobiDB-lite"/>
    </source>
</evidence>